<evidence type="ECO:0000259" key="3">
    <source>
        <dbReference type="PROSITE" id="PS01031"/>
    </source>
</evidence>
<dbReference type="Proteomes" id="UP000473681">
    <property type="component" value="Unassembled WGS sequence"/>
</dbReference>
<dbReference type="Pfam" id="PF00011">
    <property type="entry name" value="HSP20"/>
    <property type="match status" value="1"/>
</dbReference>
<dbReference type="PROSITE" id="PS01031">
    <property type="entry name" value="SHSP"/>
    <property type="match status" value="1"/>
</dbReference>
<name>A0A0M1M0V8_CLOBO</name>
<evidence type="ECO:0000313" key="5">
    <source>
        <dbReference type="EMBL" id="NFN35279.1"/>
    </source>
</evidence>
<dbReference type="SUPFAM" id="SSF49764">
    <property type="entry name" value="HSP20-like chaperones"/>
    <property type="match status" value="1"/>
</dbReference>
<protein>
    <submittedName>
        <fullName evidence="4">Hsp20/alpha crystallin family protein</fullName>
    </submittedName>
</protein>
<comment type="caution">
    <text evidence="4">The sequence shown here is derived from an EMBL/GenBank/DDBJ whole genome shotgun (WGS) entry which is preliminary data.</text>
</comment>
<evidence type="ECO:0000256" key="2">
    <source>
        <dbReference type="RuleBase" id="RU003616"/>
    </source>
</evidence>
<evidence type="ECO:0000313" key="6">
    <source>
        <dbReference type="Proteomes" id="UP000473681"/>
    </source>
</evidence>
<evidence type="ECO:0000313" key="4">
    <source>
        <dbReference type="EMBL" id="NFF87896.1"/>
    </source>
</evidence>
<dbReference type="AlphaFoldDB" id="A0A0M1M0V8"/>
<accession>A0A0M1M0V8</accession>
<feature type="domain" description="SHSP" evidence="3">
    <location>
        <begin position="56"/>
        <end position="170"/>
    </location>
</feature>
<evidence type="ECO:0000256" key="1">
    <source>
        <dbReference type="PROSITE-ProRule" id="PRU00285"/>
    </source>
</evidence>
<dbReference type="EMBL" id="SWOV01000018">
    <property type="protein sequence ID" value="NFF87896.1"/>
    <property type="molecule type" value="Genomic_DNA"/>
</dbReference>
<dbReference type="Proteomes" id="UP000476820">
    <property type="component" value="Unassembled WGS sequence"/>
</dbReference>
<dbReference type="InterPro" id="IPR002068">
    <property type="entry name" value="A-crystallin/Hsp20_dom"/>
</dbReference>
<proteinExistence type="inferred from homology"/>
<dbReference type="OrthoDB" id="1909800at2"/>
<dbReference type="Gene3D" id="2.60.40.790">
    <property type="match status" value="1"/>
</dbReference>
<comment type="similarity">
    <text evidence="1 2">Belongs to the small heat shock protein (HSP20) family.</text>
</comment>
<gene>
    <name evidence="4" type="ORF">FC774_08450</name>
    <name evidence="5" type="ORF">FDB51_09065</name>
</gene>
<dbReference type="InterPro" id="IPR008978">
    <property type="entry name" value="HSP20-like_chaperone"/>
</dbReference>
<reference evidence="6 7" key="1">
    <citation type="submission" date="2019-04" db="EMBL/GenBank/DDBJ databases">
        <title>Genome sequencing of Clostridium botulinum Groups I-IV and Clostridium butyricum.</title>
        <authorList>
            <person name="Brunt J."/>
            <person name="Van Vliet A.H.M."/>
            <person name="Stringer S.C."/>
            <person name="Carter A.T."/>
            <person name="Peck M.W."/>
        </authorList>
    </citation>
    <scope>NUCLEOTIDE SEQUENCE [LARGE SCALE GENOMIC DNA]</scope>
    <source>
        <strain evidence="4 7">1605</strain>
        <strain evidence="5 6">CB-K-33E</strain>
    </source>
</reference>
<dbReference type="EMBL" id="SWVK01000011">
    <property type="protein sequence ID" value="NFN35279.1"/>
    <property type="molecule type" value="Genomic_DNA"/>
</dbReference>
<dbReference type="RefSeq" id="WP_053341844.1">
    <property type="nucleotide sequence ID" value="NZ_LFPA01000137.1"/>
</dbReference>
<evidence type="ECO:0000313" key="7">
    <source>
        <dbReference type="Proteomes" id="UP000476820"/>
    </source>
</evidence>
<dbReference type="CDD" id="cd06464">
    <property type="entry name" value="ACD_sHsps-like"/>
    <property type="match status" value="1"/>
</dbReference>
<organism evidence="4 7">
    <name type="scientific">Clostridium botulinum</name>
    <dbReference type="NCBI Taxonomy" id="1491"/>
    <lineage>
        <taxon>Bacteria</taxon>
        <taxon>Bacillati</taxon>
        <taxon>Bacillota</taxon>
        <taxon>Clostridia</taxon>
        <taxon>Eubacteriales</taxon>
        <taxon>Clostridiaceae</taxon>
        <taxon>Clostridium</taxon>
    </lineage>
</organism>
<sequence>MFKMFPFKFWGTVNIGNLGNIIGSFLEDIDLSGLIDEFEQEYDEEKFNESQEPEDSKGKDVAEFIQLEEYEEMYILTIELNGVDLRQTSIQYNPGKLSINLNKMEKVSQHIGMFSSDYMVKKNYKKEFDKIESIDESKIMKILENGVLKISMPKKYALNDDSKIVDVKNYIEN</sequence>